<organism evidence="1 2">
    <name type="scientific">Acorus calamus</name>
    <name type="common">Sweet flag</name>
    <dbReference type="NCBI Taxonomy" id="4465"/>
    <lineage>
        <taxon>Eukaryota</taxon>
        <taxon>Viridiplantae</taxon>
        <taxon>Streptophyta</taxon>
        <taxon>Embryophyta</taxon>
        <taxon>Tracheophyta</taxon>
        <taxon>Spermatophyta</taxon>
        <taxon>Magnoliopsida</taxon>
        <taxon>Liliopsida</taxon>
        <taxon>Acoraceae</taxon>
        <taxon>Acorus</taxon>
    </lineage>
</organism>
<gene>
    <name evidence="1" type="ORF">QJS10_CPB19g00934</name>
</gene>
<dbReference type="AlphaFoldDB" id="A0AAV9CGP6"/>
<evidence type="ECO:0000313" key="2">
    <source>
        <dbReference type="Proteomes" id="UP001180020"/>
    </source>
</evidence>
<sequence>MGNAGISQSCDSQALGSTWQVGIVHFVEPVWWRVGYAKLQGDTLYYLGIPGLRIAGGQGVIVIAICQNLLMVLMTNKPLIGLLAEAMKQQN</sequence>
<reference evidence="1" key="1">
    <citation type="journal article" date="2023" name="Nat. Commun.">
        <title>Diploid and tetraploid genomes of Acorus and the evolution of monocots.</title>
        <authorList>
            <person name="Ma L."/>
            <person name="Liu K.W."/>
            <person name="Li Z."/>
            <person name="Hsiao Y.Y."/>
            <person name="Qi Y."/>
            <person name="Fu T."/>
            <person name="Tang G.D."/>
            <person name="Zhang D."/>
            <person name="Sun W.H."/>
            <person name="Liu D.K."/>
            <person name="Li Y."/>
            <person name="Chen G.Z."/>
            <person name="Liu X.D."/>
            <person name="Liao X.Y."/>
            <person name="Jiang Y.T."/>
            <person name="Yu X."/>
            <person name="Hao Y."/>
            <person name="Huang J."/>
            <person name="Zhao X.W."/>
            <person name="Ke S."/>
            <person name="Chen Y.Y."/>
            <person name="Wu W.L."/>
            <person name="Hsu J.L."/>
            <person name="Lin Y.F."/>
            <person name="Huang M.D."/>
            <person name="Li C.Y."/>
            <person name="Huang L."/>
            <person name="Wang Z.W."/>
            <person name="Zhao X."/>
            <person name="Zhong W.Y."/>
            <person name="Peng D.H."/>
            <person name="Ahmad S."/>
            <person name="Lan S."/>
            <person name="Zhang J.S."/>
            <person name="Tsai W.C."/>
            <person name="Van de Peer Y."/>
            <person name="Liu Z.J."/>
        </authorList>
    </citation>
    <scope>NUCLEOTIDE SEQUENCE</scope>
    <source>
        <strain evidence="1">CP</strain>
    </source>
</reference>
<reference evidence="1" key="2">
    <citation type="submission" date="2023-06" db="EMBL/GenBank/DDBJ databases">
        <authorList>
            <person name="Ma L."/>
            <person name="Liu K.-W."/>
            <person name="Li Z."/>
            <person name="Hsiao Y.-Y."/>
            <person name="Qi Y."/>
            <person name="Fu T."/>
            <person name="Tang G."/>
            <person name="Zhang D."/>
            <person name="Sun W.-H."/>
            <person name="Liu D.-K."/>
            <person name="Li Y."/>
            <person name="Chen G.-Z."/>
            <person name="Liu X.-D."/>
            <person name="Liao X.-Y."/>
            <person name="Jiang Y.-T."/>
            <person name="Yu X."/>
            <person name="Hao Y."/>
            <person name="Huang J."/>
            <person name="Zhao X.-W."/>
            <person name="Ke S."/>
            <person name="Chen Y.-Y."/>
            <person name="Wu W.-L."/>
            <person name="Hsu J.-L."/>
            <person name="Lin Y.-F."/>
            <person name="Huang M.-D."/>
            <person name="Li C.-Y."/>
            <person name="Huang L."/>
            <person name="Wang Z.-W."/>
            <person name="Zhao X."/>
            <person name="Zhong W.-Y."/>
            <person name="Peng D.-H."/>
            <person name="Ahmad S."/>
            <person name="Lan S."/>
            <person name="Zhang J.-S."/>
            <person name="Tsai W.-C."/>
            <person name="Van De Peer Y."/>
            <person name="Liu Z.-J."/>
        </authorList>
    </citation>
    <scope>NUCLEOTIDE SEQUENCE</scope>
    <source>
        <strain evidence="1">CP</strain>
        <tissue evidence="1">Leaves</tissue>
    </source>
</reference>
<protein>
    <submittedName>
        <fullName evidence="1">Uncharacterized protein</fullName>
    </submittedName>
</protein>
<proteinExistence type="predicted"/>
<name>A0AAV9CGP6_ACOCL</name>
<comment type="caution">
    <text evidence="1">The sequence shown here is derived from an EMBL/GenBank/DDBJ whole genome shotgun (WGS) entry which is preliminary data.</text>
</comment>
<dbReference type="EMBL" id="JAUJYO010000019">
    <property type="protein sequence ID" value="KAK1288253.1"/>
    <property type="molecule type" value="Genomic_DNA"/>
</dbReference>
<dbReference type="Proteomes" id="UP001180020">
    <property type="component" value="Unassembled WGS sequence"/>
</dbReference>
<evidence type="ECO:0000313" key="1">
    <source>
        <dbReference type="EMBL" id="KAK1288253.1"/>
    </source>
</evidence>
<accession>A0AAV9CGP6</accession>
<keyword evidence="2" id="KW-1185">Reference proteome</keyword>